<sequence>MENRQRFLLETIDAVAEAVGNSHVAVRLSPFGRIYDLAPYEGEEQTWSAITDALGQRELAYVHLYYQPVYTKAPLPEGFRRRFRNTFKGTIIAAGGFTRDIAEQALEDDELDLVAFGVPYIANPDLVERMQNGWPLAESDRATYYGVSGSPEKGYTDYPVWQAQ</sequence>
<evidence type="ECO:0000259" key="1">
    <source>
        <dbReference type="Pfam" id="PF00724"/>
    </source>
</evidence>
<organism evidence="2">
    <name type="scientific">Pectobacterium carotovorum</name>
    <name type="common">Erwinia carotovora</name>
    <dbReference type="NCBI Taxonomy" id="554"/>
    <lineage>
        <taxon>Bacteria</taxon>
        <taxon>Pseudomonadati</taxon>
        <taxon>Pseudomonadota</taxon>
        <taxon>Gammaproteobacteria</taxon>
        <taxon>Enterobacterales</taxon>
        <taxon>Pectobacteriaceae</taxon>
        <taxon>Pectobacterium</taxon>
    </lineage>
</organism>
<dbReference type="InterPro" id="IPR001155">
    <property type="entry name" value="OxRdtase_FMN_N"/>
</dbReference>
<dbReference type="Pfam" id="PF00724">
    <property type="entry name" value="Oxidored_FMN"/>
    <property type="match status" value="1"/>
</dbReference>
<dbReference type="InterPro" id="IPR013785">
    <property type="entry name" value="Aldolase_TIM"/>
</dbReference>
<keyword evidence="2" id="KW-0614">Plasmid</keyword>
<dbReference type="GO" id="GO:0010181">
    <property type="term" value="F:FMN binding"/>
    <property type="evidence" value="ECO:0007669"/>
    <property type="project" value="InterPro"/>
</dbReference>
<evidence type="ECO:0000313" key="2">
    <source>
        <dbReference type="EMBL" id="ALG88687.1"/>
    </source>
</evidence>
<proteinExistence type="predicted"/>
<dbReference type="Gene3D" id="3.20.20.70">
    <property type="entry name" value="Aldolase class I"/>
    <property type="match status" value="1"/>
</dbReference>
<reference evidence="2" key="1">
    <citation type="journal article" date="2015" name="Environ. Microbiol.">
        <title>Plasmids from the gut microbiome of cabbage root fly larvae encode SaxA that catalyses the conversion of the plant toxin 2-phenylethyl isothiocyanate.</title>
        <authorList>
            <person name="Welte C.U."/>
            <person name="de Graaf R.M."/>
            <person name="van den Bosch T.J."/>
            <person name="Op den Camp H.J."/>
            <person name="van Dam N.M."/>
            <person name="Jetten M.S."/>
        </authorList>
    </citation>
    <scope>NUCLEOTIDE SEQUENCE</scope>
    <source>
        <plasmid evidence="2">Drgb3</plasmid>
    </source>
</reference>
<reference evidence="2" key="2">
    <citation type="submission" date="2015-07" db="EMBL/GenBank/DDBJ databases">
        <authorList>
            <person name="Welte C."/>
            <person name="de Graaf R."/>
            <person name="van den Bosch T.J.M."/>
            <person name="Op den Camp H."/>
            <person name="van Dam N."/>
            <person name="Jetten M."/>
        </authorList>
    </citation>
    <scope>NUCLEOTIDE SEQUENCE</scope>
    <source>
        <plasmid evidence="2">Drgb3</plasmid>
    </source>
</reference>
<geneLocation type="plasmid" evidence="2">
    <name>Drgb3</name>
</geneLocation>
<dbReference type="PANTHER" id="PTHR22893:SF91">
    <property type="entry name" value="NADPH DEHYDROGENASE 2-RELATED"/>
    <property type="match status" value="1"/>
</dbReference>
<name>A0A0N7FW14_PECCA</name>
<feature type="domain" description="NADH:flavin oxidoreductase/NADH oxidase N-terminal" evidence="1">
    <location>
        <begin position="1"/>
        <end position="135"/>
    </location>
</feature>
<protein>
    <submittedName>
        <fullName evidence="2">N-ethylmaleimide reductase</fullName>
    </submittedName>
</protein>
<dbReference type="EMBL" id="KT351734">
    <property type="protein sequence ID" value="ALG88687.1"/>
    <property type="molecule type" value="Genomic_DNA"/>
</dbReference>
<dbReference type="AlphaFoldDB" id="A0A0N7FW14"/>
<dbReference type="InterPro" id="IPR045247">
    <property type="entry name" value="Oye-like"/>
</dbReference>
<accession>A0A0N7FW14</accession>
<dbReference type="PANTHER" id="PTHR22893">
    <property type="entry name" value="NADH OXIDOREDUCTASE-RELATED"/>
    <property type="match status" value="1"/>
</dbReference>
<dbReference type="SUPFAM" id="SSF51395">
    <property type="entry name" value="FMN-linked oxidoreductases"/>
    <property type="match status" value="1"/>
</dbReference>
<dbReference type="GO" id="GO:0016491">
    <property type="term" value="F:oxidoreductase activity"/>
    <property type="evidence" value="ECO:0007669"/>
    <property type="project" value="InterPro"/>
</dbReference>